<dbReference type="InterPro" id="IPR029035">
    <property type="entry name" value="DHS-like_NAD/FAD-binding_dom"/>
</dbReference>
<dbReference type="HOGENOM" id="CLU_081255_0_0_11"/>
<protein>
    <submittedName>
        <fullName evidence="1">Uncharacterized protein</fullName>
    </submittedName>
</protein>
<dbReference type="AlphaFoldDB" id="D3F474"/>
<gene>
    <name evidence="1" type="ordered locus">Cwoe_2020</name>
</gene>
<dbReference type="Proteomes" id="UP000008229">
    <property type="component" value="Chromosome"/>
</dbReference>
<accession>D3F474</accession>
<evidence type="ECO:0000313" key="2">
    <source>
        <dbReference type="Proteomes" id="UP000008229"/>
    </source>
</evidence>
<keyword evidence="2" id="KW-1185">Reference proteome</keyword>
<dbReference type="OrthoDB" id="5241047at2"/>
<proteinExistence type="predicted"/>
<dbReference type="KEGG" id="cwo:Cwoe_2020"/>
<dbReference type="Pfam" id="PF13289">
    <property type="entry name" value="SIR2_2"/>
    <property type="match status" value="1"/>
</dbReference>
<dbReference type="eggNOG" id="COG0846">
    <property type="taxonomic scope" value="Bacteria"/>
</dbReference>
<organism evidence="1 2">
    <name type="scientific">Conexibacter woesei (strain DSM 14684 / CCUG 47730 / CIP 108061 / JCM 11494 / NBRC 100937 / ID131577)</name>
    <dbReference type="NCBI Taxonomy" id="469383"/>
    <lineage>
        <taxon>Bacteria</taxon>
        <taxon>Bacillati</taxon>
        <taxon>Actinomycetota</taxon>
        <taxon>Thermoleophilia</taxon>
        <taxon>Solirubrobacterales</taxon>
        <taxon>Conexibacteraceae</taxon>
        <taxon>Conexibacter</taxon>
    </lineage>
</organism>
<name>D3F474_CONWI</name>
<sequence length="290" mass="31596">MSGVAWPPTLVERVAANQWVLFIGSGVSASCTSASGHQPPTWQGLLTELADLIASDEDQAVAKKLIANREFLPAADHIRYALDAESNLSGYWKTIRQAVDGPTGNRFEPSRLFQALLDLEPKVVFTTNYDKLFEVASKSGFAAHSYTSEDLGHDIRLGEPVLVKLHGSTDQIKDIVLTRTDYAQLMRRGREVYETLRALSLTSTILFVGYSLDDPDVQLVLQAVGRTGMSPEAHFMLAAEPESGARIPVFKESYGVSVLTYPAGQHEKAEEALRELGDLALGLRAGPLAP</sequence>
<reference evidence="2" key="2">
    <citation type="submission" date="2010-01" db="EMBL/GenBank/DDBJ databases">
        <title>The complete genome of Conexibacter woesei DSM 14684.</title>
        <authorList>
            <consortium name="US DOE Joint Genome Institute (JGI-PGF)"/>
            <person name="Lucas S."/>
            <person name="Copeland A."/>
            <person name="Lapidus A."/>
            <person name="Glavina del Rio T."/>
            <person name="Dalin E."/>
            <person name="Tice H."/>
            <person name="Bruce D."/>
            <person name="Goodwin L."/>
            <person name="Pitluck S."/>
            <person name="Kyrpides N."/>
            <person name="Mavromatis K."/>
            <person name="Ivanova N."/>
            <person name="Mikhailova N."/>
            <person name="Chertkov O."/>
            <person name="Brettin T."/>
            <person name="Detter J.C."/>
            <person name="Han C."/>
            <person name="Larimer F."/>
            <person name="Land M."/>
            <person name="Hauser L."/>
            <person name="Markowitz V."/>
            <person name="Cheng J.-F."/>
            <person name="Hugenholtz P."/>
            <person name="Woyke T."/>
            <person name="Wu D."/>
            <person name="Pukall R."/>
            <person name="Steenblock K."/>
            <person name="Schneider S."/>
            <person name="Klenk H.-P."/>
            <person name="Eisen J.A."/>
        </authorList>
    </citation>
    <scope>NUCLEOTIDE SEQUENCE [LARGE SCALE GENOMIC DNA]</scope>
    <source>
        <strain evidence="2">DSM 14684 / CIP 108061 / JCM 11494 / NBRC 100937 / ID131577</strain>
    </source>
</reference>
<dbReference type="RefSeq" id="WP_012933497.1">
    <property type="nucleotide sequence ID" value="NC_013739.1"/>
</dbReference>
<evidence type="ECO:0000313" key="1">
    <source>
        <dbReference type="EMBL" id="ADB50446.1"/>
    </source>
</evidence>
<reference evidence="1 2" key="1">
    <citation type="journal article" date="2010" name="Stand. Genomic Sci.">
        <title>Complete genome sequence of Conexibacter woesei type strain (ID131577).</title>
        <authorList>
            <person name="Pukall R."/>
            <person name="Lapidus A."/>
            <person name="Glavina Del Rio T."/>
            <person name="Copeland A."/>
            <person name="Tice H."/>
            <person name="Cheng J.-F."/>
            <person name="Lucas S."/>
            <person name="Chen F."/>
            <person name="Nolan M."/>
            <person name="Bruce D."/>
            <person name="Goodwin L."/>
            <person name="Pitluck S."/>
            <person name="Mavromatis K."/>
            <person name="Ivanova N."/>
            <person name="Ovchinnikova G."/>
            <person name="Pati A."/>
            <person name="Chen A."/>
            <person name="Palaniappan K."/>
            <person name="Land M."/>
            <person name="Hauser L."/>
            <person name="Chang Y.-J."/>
            <person name="Jeffries C.D."/>
            <person name="Chain P."/>
            <person name="Meincke L."/>
            <person name="Sims D."/>
            <person name="Brettin T."/>
            <person name="Detter J.C."/>
            <person name="Rohde M."/>
            <person name="Goeker M."/>
            <person name="Bristow J."/>
            <person name="Eisen J.A."/>
            <person name="Markowitz V."/>
            <person name="Kyrpides N.C."/>
            <person name="Klenk H.-P."/>
            <person name="Hugenholtz P."/>
        </authorList>
    </citation>
    <scope>NUCLEOTIDE SEQUENCE [LARGE SCALE GENOMIC DNA]</scope>
    <source>
        <strain evidence="2">DSM 14684 / CIP 108061 / JCM 11494 / NBRC 100937 / ID131577</strain>
    </source>
</reference>
<dbReference type="STRING" id="469383.Cwoe_2020"/>
<dbReference type="SUPFAM" id="SSF52467">
    <property type="entry name" value="DHS-like NAD/FAD-binding domain"/>
    <property type="match status" value="1"/>
</dbReference>
<dbReference type="EMBL" id="CP001854">
    <property type="protein sequence ID" value="ADB50446.1"/>
    <property type="molecule type" value="Genomic_DNA"/>
</dbReference>